<comment type="caution">
    <text evidence="3">The sequence shown here is derived from an EMBL/GenBank/DDBJ whole genome shotgun (WGS) entry which is preliminary data.</text>
</comment>
<reference evidence="4" key="3">
    <citation type="journal article" date="2018" name="Mol. Plant Microbe Interact.">
        <title>Genome sequence resources for the wheat stripe rust pathogen (Puccinia striiformis f. sp. tritici) and the barley stripe rust pathogen (Puccinia striiformis f. sp. hordei).</title>
        <authorList>
            <person name="Xia C."/>
            <person name="Wang M."/>
            <person name="Yin C."/>
            <person name="Cornejo O.E."/>
            <person name="Hulbert S.H."/>
            <person name="Chen X."/>
        </authorList>
    </citation>
    <scope>NUCLEOTIDE SEQUENCE [LARGE SCALE GENOMIC DNA]</scope>
    <source>
        <strain evidence="4">93TX-2</strain>
    </source>
</reference>
<proteinExistence type="predicted"/>
<organism evidence="3 4">
    <name type="scientific">Puccinia striiformis</name>
    <dbReference type="NCBI Taxonomy" id="27350"/>
    <lineage>
        <taxon>Eukaryota</taxon>
        <taxon>Fungi</taxon>
        <taxon>Dikarya</taxon>
        <taxon>Basidiomycota</taxon>
        <taxon>Pucciniomycotina</taxon>
        <taxon>Pucciniomycetes</taxon>
        <taxon>Pucciniales</taxon>
        <taxon>Pucciniaceae</taxon>
        <taxon>Puccinia</taxon>
    </lineage>
</organism>
<protein>
    <recommendedName>
        <fullName evidence="2">Tet-like 2OG-Fe(II) oxygenase domain-containing protein</fullName>
    </recommendedName>
</protein>
<dbReference type="Pfam" id="PF20515">
    <property type="entry name" value="2OG-FeII_Oxy_6"/>
    <property type="match status" value="1"/>
</dbReference>
<dbReference type="OrthoDB" id="10326695at2759"/>
<reference evidence="3 4" key="1">
    <citation type="submission" date="2017-12" db="EMBL/GenBank/DDBJ databases">
        <title>Gene loss provides genomic basis for host adaptation in cereal stripe rust fungi.</title>
        <authorList>
            <person name="Xia C."/>
        </authorList>
    </citation>
    <scope>NUCLEOTIDE SEQUENCE [LARGE SCALE GENOMIC DNA]</scope>
    <source>
        <strain evidence="3 4">93TX-2</strain>
    </source>
</reference>
<gene>
    <name evidence="3" type="ORF">PSHT_14679</name>
</gene>
<dbReference type="InterPro" id="IPR046798">
    <property type="entry name" value="2OG-FeII_Oxy_6"/>
</dbReference>
<dbReference type="VEuPathDB" id="FungiDB:PSHT_14679"/>
<evidence type="ECO:0000259" key="2">
    <source>
        <dbReference type="Pfam" id="PF20515"/>
    </source>
</evidence>
<keyword evidence="4" id="KW-1185">Reference proteome</keyword>
<accession>A0A2S4UIW8</accession>
<reference evidence="4" key="2">
    <citation type="journal article" date="2018" name="BMC Genomics">
        <title>Genomic insights into host adaptation between the wheat stripe rust pathogen (Puccinia striiformis f. sp. tritici) and the barley stripe rust pathogen (Puccinia striiformis f. sp. hordei).</title>
        <authorList>
            <person name="Xia C."/>
            <person name="Wang M."/>
            <person name="Yin C."/>
            <person name="Cornejo O.E."/>
            <person name="Hulbert S.H."/>
            <person name="Chen X."/>
        </authorList>
    </citation>
    <scope>NUCLEOTIDE SEQUENCE [LARGE SCALE GENOMIC DNA]</scope>
    <source>
        <strain evidence="4">93TX-2</strain>
    </source>
</reference>
<feature type="region of interest" description="Disordered" evidence="1">
    <location>
        <begin position="169"/>
        <end position="215"/>
    </location>
</feature>
<feature type="non-terminal residue" evidence="3">
    <location>
        <position position="215"/>
    </location>
</feature>
<feature type="compositionally biased region" description="Basic residues" evidence="1">
    <location>
        <begin position="185"/>
        <end position="199"/>
    </location>
</feature>
<dbReference type="VEuPathDB" id="FungiDB:PSTT_12217"/>
<dbReference type="Proteomes" id="UP000238274">
    <property type="component" value="Unassembled WGS sequence"/>
</dbReference>
<evidence type="ECO:0000313" key="4">
    <source>
        <dbReference type="Proteomes" id="UP000238274"/>
    </source>
</evidence>
<dbReference type="EMBL" id="PKSM01000339">
    <property type="protein sequence ID" value="POV97262.1"/>
    <property type="molecule type" value="Genomic_DNA"/>
</dbReference>
<evidence type="ECO:0000313" key="3">
    <source>
        <dbReference type="EMBL" id="POV97262.1"/>
    </source>
</evidence>
<feature type="domain" description="Tet-like 2OG-Fe(II) oxygenase" evidence="2">
    <location>
        <begin position="27"/>
        <end position="151"/>
    </location>
</feature>
<name>A0A2S4UIW8_9BASI</name>
<evidence type="ECO:0000256" key="1">
    <source>
        <dbReference type="SAM" id="MobiDB-lite"/>
    </source>
</evidence>
<sequence length="215" mass="24290">MYPAKMNHRTGGQFGAQRILCKVVNHGTGGQFGAQGSIGFRGGYEKGKSAGTYAVRKNLKASQREINNCLQKRLPLHNQFISNRLRDFSEATLEENKAALKEFGMASWSNETWKSFKNEPSPLFSNAIVTTNDFSNKPHCDKIKTFSHMAFSIRHSLVSRALKLKKLSEAEKKKRTTNQAERSALKLKKLSKAEKKKRTTNQAERSQIKRQKKAS</sequence>
<dbReference type="AlphaFoldDB" id="A0A2S4UIW8"/>